<protein>
    <submittedName>
        <fullName evidence="2">Uncharacterized protein</fullName>
    </submittedName>
</protein>
<feature type="transmembrane region" description="Helical" evidence="1">
    <location>
        <begin position="93"/>
        <end position="111"/>
    </location>
</feature>
<dbReference type="Proteomes" id="UP000236738">
    <property type="component" value="Unassembled WGS sequence"/>
</dbReference>
<accession>A0A1H5U352</accession>
<organism evidence="2 3">
    <name type="scientific">Halpernia humi</name>
    <dbReference type="NCBI Taxonomy" id="493375"/>
    <lineage>
        <taxon>Bacteria</taxon>
        <taxon>Pseudomonadati</taxon>
        <taxon>Bacteroidota</taxon>
        <taxon>Flavobacteriia</taxon>
        <taxon>Flavobacteriales</taxon>
        <taxon>Weeksellaceae</taxon>
        <taxon>Chryseobacterium group</taxon>
        <taxon>Halpernia</taxon>
    </lineage>
</organism>
<evidence type="ECO:0000256" key="1">
    <source>
        <dbReference type="SAM" id="Phobius"/>
    </source>
</evidence>
<keyword evidence="1" id="KW-0472">Membrane</keyword>
<name>A0A1H5U352_9FLAO</name>
<keyword evidence="1" id="KW-1133">Transmembrane helix</keyword>
<evidence type="ECO:0000313" key="3">
    <source>
        <dbReference type="Proteomes" id="UP000236738"/>
    </source>
</evidence>
<reference evidence="3" key="1">
    <citation type="submission" date="2016-10" db="EMBL/GenBank/DDBJ databases">
        <authorList>
            <person name="Varghese N."/>
            <person name="Submissions S."/>
        </authorList>
    </citation>
    <scope>NUCLEOTIDE SEQUENCE [LARGE SCALE GENOMIC DNA]</scope>
    <source>
        <strain evidence="3">DSM 21580</strain>
    </source>
</reference>
<dbReference type="EMBL" id="FNUS01000001">
    <property type="protein sequence ID" value="SEF69440.1"/>
    <property type="molecule type" value="Genomic_DNA"/>
</dbReference>
<dbReference type="AlphaFoldDB" id="A0A1H5U352"/>
<evidence type="ECO:0000313" key="2">
    <source>
        <dbReference type="EMBL" id="SEF69440.1"/>
    </source>
</evidence>
<keyword evidence="3" id="KW-1185">Reference proteome</keyword>
<sequence length="112" mass="13001">MLILCTFILNSCYVYRPEEIKKGEKPLTIQEQLKPNNIYKIDVNNKTYLIKALKWDKDSLSAQINLKKDIRKNFAANQITNVRERKFSDSRSNFLTVISYIAVGVGVYLLVK</sequence>
<gene>
    <name evidence="2" type="ORF">SAMN05421847_0654</name>
</gene>
<proteinExistence type="predicted"/>
<keyword evidence="1" id="KW-0812">Transmembrane</keyword>